<dbReference type="InterPro" id="IPR042128">
    <property type="entry name" value="NuoE_dom"/>
</dbReference>
<dbReference type="PATRIC" id="fig|869279.4.peg.1985"/>
<evidence type="ECO:0000256" key="3">
    <source>
        <dbReference type="ARBA" id="ARBA00022723"/>
    </source>
</evidence>
<dbReference type="CDD" id="cd03064">
    <property type="entry name" value="TRX_Fd_NuoE"/>
    <property type="match status" value="1"/>
</dbReference>
<evidence type="ECO:0000256" key="5">
    <source>
        <dbReference type="ARBA" id="ARBA00023014"/>
    </source>
</evidence>
<proteinExistence type="inferred from homology"/>
<keyword evidence="5 7" id="KW-0411">Iron-sulfur</keyword>
<evidence type="ECO:0000256" key="1">
    <source>
        <dbReference type="ARBA" id="ARBA00010643"/>
    </source>
</evidence>
<protein>
    <recommendedName>
        <fullName evidence="10">NADH dehydrogenase</fullName>
    </recommendedName>
</protein>
<evidence type="ECO:0000256" key="6">
    <source>
        <dbReference type="ARBA" id="ARBA00034078"/>
    </source>
</evidence>
<dbReference type="InterPro" id="IPR028431">
    <property type="entry name" value="NADP_DH_HndA-like"/>
</dbReference>
<organism evidence="8 9">
    <name type="scientific">Thermanaerothrix daxensis</name>
    <dbReference type="NCBI Taxonomy" id="869279"/>
    <lineage>
        <taxon>Bacteria</taxon>
        <taxon>Bacillati</taxon>
        <taxon>Chloroflexota</taxon>
        <taxon>Anaerolineae</taxon>
        <taxon>Anaerolineales</taxon>
        <taxon>Anaerolineaceae</taxon>
        <taxon>Thermanaerothrix</taxon>
    </lineage>
</organism>
<keyword evidence="2 7" id="KW-0001">2Fe-2S</keyword>
<dbReference type="GO" id="GO:0016491">
    <property type="term" value="F:oxidoreductase activity"/>
    <property type="evidence" value="ECO:0007669"/>
    <property type="project" value="InterPro"/>
</dbReference>
<dbReference type="InterPro" id="IPR041921">
    <property type="entry name" value="NuoE_N"/>
</dbReference>
<feature type="binding site" evidence="7">
    <location>
        <position position="137"/>
    </location>
    <ligand>
        <name>[2Fe-2S] cluster</name>
        <dbReference type="ChEBI" id="CHEBI:190135"/>
    </ligand>
</feature>
<dbReference type="Proteomes" id="UP000050544">
    <property type="component" value="Unassembled WGS sequence"/>
</dbReference>
<evidence type="ECO:0000256" key="2">
    <source>
        <dbReference type="ARBA" id="ARBA00022714"/>
    </source>
</evidence>
<reference evidence="8 9" key="1">
    <citation type="submission" date="2015-07" db="EMBL/GenBank/DDBJ databases">
        <title>Whole genome sequence of Thermanaerothrix daxensis DSM 23592.</title>
        <authorList>
            <person name="Hemp J."/>
            <person name="Ward L.M."/>
            <person name="Pace L.A."/>
            <person name="Fischer W.W."/>
        </authorList>
    </citation>
    <scope>NUCLEOTIDE SEQUENCE [LARGE SCALE GENOMIC DNA]</scope>
    <source>
        <strain evidence="8 9">GNS-1</strain>
    </source>
</reference>
<evidence type="ECO:0000313" key="8">
    <source>
        <dbReference type="EMBL" id="KPL82745.1"/>
    </source>
</evidence>
<dbReference type="STRING" id="869279.SE15_11820"/>
<evidence type="ECO:0000313" key="9">
    <source>
        <dbReference type="Proteomes" id="UP000050544"/>
    </source>
</evidence>
<dbReference type="PANTHER" id="PTHR43342:SF2">
    <property type="entry name" value="POTENTIAL NAD-REDUCING HYDROGENASE SUBUNIT"/>
    <property type="match status" value="1"/>
</dbReference>
<keyword evidence="4 7" id="KW-0408">Iron</keyword>
<dbReference type="Pfam" id="PF01257">
    <property type="entry name" value="2Fe-2S_thioredx"/>
    <property type="match status" value="1"/>
</dbReference>
<dbReference type="OrthoDB" id="9807941at2"/>
<keyword evidence="3 7" id="KW-0479">Metal-binding</keyword>
<dbReference type="InterPro" id="IPR002023">
    <property type="entry name" value="NuoE-like"/>
</dbReference>
<evidence type="ECO:0008006" key="10">
    <source>
        <dbReference type="Google" id="ProtNLM"/>
    </source>
</evidence>
<name>A0A0P6YJY7_9CHLR</name>
<keyword evidence="9" id="KW-1185">Reference proteome</keyword>
<dbReference type="PANTHER" id="PTHR43342">
    <property type="entry name" value="NADH-QUINONE OXIDOREDUCTASE, E SUBUNIT"/>
    <property type="match status" value="1"/>
</dbReference>
<dbReference type="AlphaFoldDB" id="A0A0P6YJY7"/>
<dbReference type="PIRSF" id="PIRSF000216">
    <property type="entry name" value="NADH_DH_24kDa"/>
    <property type="match status" value="1"/>
</dbReference>
<dbReference type="Gene3D" id="3.40.30.10">
    <property type="entry name" value="Glutaredoxin"/>
    <property type="match status" value="1"/>
</dbReference>
<dbReference type="InterPro" id="IPR036249">
    <property type="entry name" value="Thioredoxin-like_sf"/>
</dbReference>
<evidence type="ECO:0000256" key="4">
    <source>
        <dbReference type="ARBA" id="ARBA00023004"/>
    </source>
</evidence>
<evidence type="ECO:0000256" key="7">
    <source>
        <dbReference type="PIRSR" id="PIRSR000216-1"/>
    </source>
</evidence>
<accession>A0A0P6YJY7</accession>
<comment type="cofactor">
    <cofactor evidence="7">
        <name>[2Fe-2S] cluster</name>
        <dbReference type="ChEBI" id="CHEBI:190135"/>
    </cofactor>
    <text evidence="7">Binds 1 [2Fe-2S] cluster.</text>
</comment>
<comment type="cofactor">
    <cofactor evidence="6">
        <name>[2Fe-2S] cluster</name>
        <dbReference type="ChEBI" id="CHEBI:190135"/>
    </cofactor>
</comment>
<feature type="binding site" evidence="7">
    <location>
        <position position="96"/>
    </location>
    <ligand>
        <name>[2Fe-2S] cluster</name>
        <dbReference type="ChEBI" id="CHEBI:190135"/>
    </ligand>
</feature>
<sequence length="173" mass="18880">MSLATIAKTRIPANDPLADPEKKQIIDEILEKNKDLPGALMVILNELQSRIGYISNPMQQYVADALHIPVSKVHGVVTFYSFFTTTPRGKHTIKFCMGTACYVGGTPQLIEKAKSLLGIEPGQTTPDGNITLELCRCVGACSQAPVVVVDDQIVGRVRPNKFPQILRPLQPQA</sequence>
<dbReference type="EMBL" id="LGKO01000005">
    <property type="protein sequence ID" value="KPL82745.1"/>
    <property type="molecule type" value="Genomic_DNA"/>
</dbReference>
<dbReference type="GO" id="GO:0051537">
    <property type="term" value="F:2 iron, 2 sulfur cluster binding"/>
    <property type="evidence" value="ECO:0007669"/>
    <property type="project" value="UniProtKB-KW"/>
</dbReference>
<comment type="caution">
    <text evidence="8">The sequence shown here is derived from an EMBL/GenBank/DDBJ whole genome shotgun (WGS) entry which is preliminary data.</text>
</comment>
<dbReference type="SUPFAM" id="SSF52833">
    <property type="entry name" value="Thioredoxin-like"/>
    <property type="match status" value="1"/>
</dbReference>
<comment type="similarity">
    <text evidence="1">Belongs to the complex I 24 kDa subunit family.</text>
</comment>
<dbReference type="RefSeq" id="WP_083461904.1">
    <property type="nucleotide sequence ID" value="NZ_LGKO01000005.1"/>
</dbReference>
<feature type="binding site" evidence="7">
    <location>
        <position position="101"/>
    </location>
    <ligand>
        <name>[2Fe-2S] cluster</name>
        <dbReference type="ChEBI" id="CHEBI:190135"/>
    </ligand>
</feature>
<dbReference type="Gene3D" id="1.10.10.1590">
    <property type="entry name" value="NADH-quinone oxidoreductase subunit E"/>
    <property type="match status" value="1"/>
</dbReference>
<gene>
    <name evidence="8" type="ORF">SE15_11820</name>
</gene>
<dbReference type="GO" id="GO:0046872">
    <property type="term" value="F:metal ion binding"/>
    <property type="evidence" value="ECO:0007669"/>
    <property type="project" value="UniProtKB-KW"/>
</dbReference>
<feature type="binding site" evidence="7">
    <location>
        <position position="141"/>
    </location>
    <ligand>
        <name>[2Fe-2S] cluster</name>
        <dbReference type="ChEBI" id="CHEBI:190135"/>
    </ligand>
</feature>